<keyword evidence="7 9" id="KW-1133">Transmembrane helix</keyword>
<dbReference type="GO" id="GO:0016020">
    <property type="term" value="C:membrane"/>
    <property type="evidence" value="ECO:0007669"/>
    <property type="project" value="UniProtKB-SubCell"/>
</dbReference>
<dbReference type="InterPro" id="IPR026082">
    <property type="entry name" value="ABCA"/>
</dbReference>
<evidence type="ECO:0000256" key="9">
    <source>
        <dbReference type="SAM" id="Phobius"/>
    </source>
</evidence>
<dbReference type="FunFam" id="3.40.50.300:FF:000665">
    <property type="entry name" value="ABC transporter A family member 2"/>
    <property type="match status" value="1"/>
</dbReference>
<evidence type="ECO:0000256" key="1">
    <source>
        <dbReference type="ARBA" id="ARBA00004141"/>
    </source>
</evidence>
<evidence type="ECO:0000256" key="5">
    <source>
        <dbReference type="ARBA" id="ARBA00022741"/>
    </source>
</evidence>
<dbReference type="Gene3D" id="3.40.50.300">
    <property type="entry name" value="P-loop containing nucleotide triphosphate hydrolases"/>
    <property type="match status" value="1"/>
</dbReference>
<keyword evidence="8 9" id="KW-0472">Membrane</keyword>
<dbReference type="PROSITE" id="PS00211">
    <property type="entry name" value="ABC_TRANSPORTER_1"/>
    <property type="match status" value="1"/>
</dbReference>
<name>A0A8S1IMN5_9CHLO</name>
<feature type="transmembrane region" description="Helical" evidence="9">
    <location>
        <begin position="477"/>
        <end position="498"/>
    </location>
</feature>
<accession>A0A8S1IMN5</accession>
<feature type="transmembrane region" description="Helical" evidence="9">
    <location>
        <begin position="25"/>
        <end position="45"/>
    </location>
</feature>
<dbReference type="InterPro" id="IPR013525">
    <property type="entry name" value="ABC2_TM"/>
</dbReference>
<feature type="transmembrane region" description="Helical" evidence="9">
    <location>
        <begin position="394"/>
        <end position="417"/>
    </location>
</feature>
<dbReference type="PROSITE" id="PS50893">
    <property type="entry name" value="ABC_TRANSPORTER_2"/>
    <property type="match status" value="1"/>
</dbReference>
<evidence type="ECO:0000313" key="11">
    <source>
        <dbReference type="EMBL" id="CAD7696332.1"/>
    </source>
</evidence>
<keyword evidence="5" id="KW-0547">Nucleotide-binding</keyword>
<dbReference type="SMART" id="SM00382">
    <property type="entry name" value="AAA"/>
    <property type="match status" value="1"/>
</dbReference>
<keyword evidence="12" id="KW-1185">Reference proteome</keyword>
<dbReference type="SUPFAM" id="SSF52540">
    <property type="entry name" value="P-loop containing nucleoside triphosphate hydrolases"/>
    <property type="match status" value="1"/>
</dbReference>
<dbReference type="InterPro" id="IPR003439">
    <property type="entry name" value="ABC_transporter-like_ATP-bd"/>
</dbReference>
<reference evidence="11" key="1">
    <citation type="submission" date="2020-12" db="EMBL/GenBank/DDBJ databases">
        <authorList>
            <person name="Iha C."/>
        </authorList>
    </citation>
    <scope>NUCLEOTIDE SEQUENCE</scope>
</reference>
<dbReference type="GO" id="GO:0016887">
    <property type="term" value="F:ATP hydrolysis activity"/>
    <property type="evidence" value="ECO:0007669"/>
    <property type="project" value="InterPro"/>
</dbReference>
<dbReference type="OrthoDB" id="8061355at2759"/>
<feature type="transmembrane region" description="Helical" evidence="9">
    <location>
        <begin position="581"/>
        <end position="600"/>
    </location>
</feature>
<feature type="domain" description="ABC transporter" evidence="10">
    <location>
        <begin position="711"/>
        <end position="948"/>
    </location>
</feature>
<evidence type="ECO:0000256" key="3">
    <source>
        <dbReference type="ARBA" id="ARBA00022448"/>
    </source>
</evidence>
<dbReference type="InterPro" id="IPR017871">
    <property type="entry name" value="ABC_transporter-like_CS"/>
</dbReference>
<sequence length="1035" mass="114834">MVAASLKHQSGALLRKNLVYQKRRCCLNVCTILLPLLFVGMLAGLQRVIDNAVDTADNRCGCRCECCEIANQTACRIESEGSECTAEETCSREFCGLEFSTSDQAPFCRIEHPISWPPAMETPNLEIRAQPWAPGAVMFHTAQDTGLSNTIASFMFSDAVSLDLASNKFVQLSEEMEDFFGELFTLQGFVFGSSAEVVAVHQVDPAFVPTDDEEEQLFVLNQDCSTVPDTDIVGNFTNSLLSQNPLLGSRAPGDSFINSCVNTPLVLSTADRINRHLFCSFEGARCNASEEFGETFSGRRLLDESDTVAGYSNAWDFKGSDNVSMLDVDIWYKDSDTVDGNDGVPQNHRVTLPLDLAANSWLKVALDGTYSSRLLALMEFPIEETKLRLDFTSFLSVLLFTWVIQLFLPVMLVQLVYEKVNRLRIMMKMHGLGDGAYWVVTYLYYLTMYIVYMAVFIAIGSAANLAIFRLNDYGVQIVFYFLFGNVQIAFAFLLSSFFHSTLTAMVFSFLWVFKSGLLGDLLLRRLIERDVFYVKLIQLVPAFGAYRGWYELGEHSFRAALRNSDGLEWDNFTDDNNHMDFIMVAFLIEWPIFMMAAWYIEQVYSAGTGVHRHPLYFLDYFMLRPTPVQQAVQKGQIRSMQGGTNGCLDQLSCCCCRRHEVSDDPKEVETIQFGSQKSHIEVGIDEETEEVAAERRKVECIPATGDDEHVIVVRGLRKVFPPSEGNPPKVAVKELYMTVRKGEVFGLLGPNGAGKTTSINMLVGFMEPTAGSSLVNGLDITKDMDLIYDRMGVCPQHNLLWGTLTGAEHLLFYGRLKGLSGAGLKEAVENALKSVHLFAGGVGDRLVKAYSGGMKRRLSVAISLIGDPKVVYLDEPSTGLDPASRRSLWDAVKRAKKDKAMILTTHSMQEAGVLCDRLGIFVNGRLVVIGSPQQLTSRHGDYMVFTITTAHADVDTAKRLVTQQLTLNARLTYEVGGTLMFELPAGGATPGDVFAFVENIKSQIQVLDWAVTNATLEQVFIKVAAKAGATSEELH</sequence>
<dbReference type="Pfam" id="PF12698">
    <property type="entry name" value="ABC2_membrane_3"/>
    <property type="match status" value="1"/>
</dbReference>
<dbReference type="PANTHER" id="PTHR19229">
    <property type="entry name" value="ATP-BINDING CASSETTE TRANSPORTER SUBFAMILY A ABCA"/>
    <property type="match status" value="1"/>
</dbReference>
<keyword evidence="3" id="KW-0813">Transport</keyword>
<comment type="caution">
    <text evidence="11">The sequence shown here is derived from an EMBL/GenBank/DDBJ whole genome shotgun (WGS) entry which is preliminary data.</text>
</comment>
<evidence type="ECO:0000256" key="4">
    <source>
        <dbReference type="ARBA" id="ARBA00022692"/>
    </source>
</evidence>
<protein>
    <recommendedName>
        <fullName evidence="10">ABC transporter domain-containing protein</fullName>
    </recommendedName>
</protein>
<dbReference type="GO" id="GO:0140359">
    <property type="term" value="F:ABC-type transporter activity"/>
    <property type="evidence" value="ECO:0007669"/>
    <property type="project" value="InterPro"/>
</dbReference>
<evidence type="ECO:0000259" key="10">
    <source>
        <dbReference type="PROSITE" id="PS50893"/>
    </source>
</evidence>
<gene>
    <name evidence="11" type="ORF">OSTQU699_LOCUS1693</name>
</gene>
<keyword evidence="6" id="KW-0067">ATP-binding</keyword>
<comment type="subcellular location">
    <subcellularLocation>
        <location evidence="1">Membrane</location>
        <topology evidence="1">Multi-pass membrane protein</topology>
    </subcellularLocation>
</comment>
<evidence type="ECO:0000256" key="7">
    <source>
        <dbReference type="ARBA" id="ARBA00022989"/>
    </source>
</evidence>
<organism evidence="11 12">
    <name type="scientific">Ostreobium quekettii</name>
    <dbReference type="NCBI Taxonomy" id="121088"/>
    <lineage>
        <taxon>Eukaryota</taxon>
        <taxon>Viridiplantae</taxon>
        <taxon>Chlorophyta</taxon>
        <taxon>core chlorophytes</taxon>
        <taxon>Ulvophyceae</taxon>
        <taxon>TCBD clade</taxon>
        <taxon>Bryopsidales</taxon>
        <taxon>Ostreobineae</taxon>
        <taxon>Ostreobiaceae</taxon>
        <taxon>Ostreobium</taxon>
    </lineage>
</organism>
<dbReference type="AlphaFoldDB" id="A0A8S1IMN5"/>
<dbReference type="PANTHER" id="PTHR19229:SF154">
    <property type="entry name" value="ABC TRANSPORTER A FAMILY MEMBER 3-RELATED"/>
    <property type="match status" value="1"/>
</dbReference>
<comment type="similarity">
    <text evidence="2">Belongs to the ABC transporter superfamily. ABCA family. CPR flippase (TC 3.A.1.211) subfamily.</text>
</comment>
<dbReference type="GO" id="GO:0005524">
    <property type="term" value="F:ATP binding"/>
    <property type="evidence" value="ECO:0007669"/>
    <property type="project" value="UniProtKB-KW"/>
</dbReference>
<evidence type="ECO:0000313" key="12">
    <source>
        <dbReference type="Proteomes" id="UP000708148"/>
    </source>
</evidence>
<dbReference type="Pfam" id="PF00005">
    <property type="entry name" value="ABC_tran"/>
    <property type="match status" value="1"/>
</dbReference>
<keyword evidence="4 9" id="KW-0812">Transmembrane</keyword>
<proteinExistence type="inferred from homology"/>
<dbReference type="GO" id="GO:0005319">
    <property type="term" value="F:lipid transporter activity"/>
    <property type="evidence" value="ECO:0007669"/>
    <property type="project" value="TreeGrafter"/>
</dbReference>
<evidence type="ECO:0000256" key="2">
    <source>
        <dbReference type="ARBA" id="ARBA00008526"/>
    </source>
</evidence>
<dbReference type="EMBL" id="CAJHUC010000460">
    <property type="protein sequence ID" value="CAD7696332.1"/>
    <property type="molecule type" value="Genomic_DNA"/>
</dbReference>
<evidence type="ECO:0000256" key="6">
    <source>
        <dbReference type="ARBA" id="ARBA00022840"/>
    </source>
</evidence>
<dbReference type="Proteomes" id="UP000708148">
    <property type="component" value="Unassembled WGS sequence"/>
</dbReference>
<evidence type="ECO:0000256" key="8">
    <source>
        <dbReference type="ARBA" id="ARBA00023136"/>
    </source>
</evidence>
<dbReference type="CDD" id="cd03263">
    <property type="entry name" value="ABC_subfamily_A"/>
    <property type="match status" value="1"/>
</dbReference>
<dbReference type="InterPro" id="IPR027417">
    <property type="entry name" value="P-loop_NTPase"/>
</dbReference>
<dbReference type="InterPro" id="IPR003593">
    <property type="entry name" value="AAA+_ATPase"/>
</dbReference>